<feature type="compositionally biased region" description="Basic and acidic residues" evidence="1">
    <location>
        <begin position="409"/>
        <end position="421"/>
    </location>
</feature>
<dbReference type="AlphaFoldDB" id="A0A0F9GGG1"/>
<feature type="region of interest" description="Disordered" evidence="1">
    <location>
        <begin position="409"/>
        <end position="430"/>
    </location>
</feature>
<dbReference type="EMBL" id="LAZR01018049">
    <property type="protein sequence ID" value="KKL97914.1"/>
    <property type="molecule type" value="Genomic_DNA"/>
</dbReference>
<dbReference type="InterPro" id="IPR012337">
    <property type="entry name" value="RNaseH-like_sf"/>
</dbReference>
<evidence type="ECO:0000259" key="2">
    <source>
        <dbReference type="Pfam" id="PF13546"/>
    </source>
</evidence>
<feature type="domain" description="Transposase IS701-like DDE" evidence="2">
    <location>
        <begin position="37"/>
        <end position="293"/>
    </location>
</feature>
<reference evidence="3" key="1">
    <citation type="journal article" date="2015" name="Nature">
        <title>Complex archaea that bridge the gap between prokaryotes and eukaryotes.</title>
        <authorList>
            <person name="Spang A."/>
            <person name="Saw J.H."/>
            <person name="Jorgensen S.L."/>
            <person name="Zaremba-Niedzwiedzka K."/>
            <person name="Martijn J."/>
            <person name="Lind A.E."/>
            <person name="van Eijk R."/>
            <person name="Schleper C."/>
            <person name="Guy L."/>
            <person name="Ettema T.J."/>
        </authorList>
    </citation>
    <scope>NUCLEOTIDE SEQUENCE</scope>
</reference>
<dbReference type="NCBIfam" id="NF033540">
    <property type="entry name" value="transpos_IS701"/>
    <property type="match status" value="1"/>
</dbReference>
<dbReference type="InterPro" id="IPR039365">
    <property type="entry name" value="IS701-like"/>
</dbReference>
<organism evidence="3">
    <name type="scientific">marine sediment metagenome</name>
    <dbReference type="NCBI Taxonomy" id="412755"/>
    <lineage>
        <taxon>unclassified sequences</taxon>
        <taxon>metagenomes</taxon>
        <taxon>ecological metagenomes</taxon>
    </lineage>
</organism>
<gene>
    <name evidence="3" type="ORF">LCGC14_1829670</name>
</gene>
<dbReference type="SUPFAM" id="SSF53098">
    <property type="entry name" value="Ribonuclease H-like"/>
    <property type="match status" value="1"/>
</dbReference>
<dbReference type="PANTHER" id="PTHR33627:SF1">
    <property type="entry name" value="TRANSPOSASE"/>
    <property type="match status" value="1"/>
</dbReference>
<comment type="caution">
    <text evidence="3">The sequence shown here is derived from an EMBL/GenBank/DDBJ whole genome shotgun (WGS) entry which is preliminary data.</text>
</comment>
<dbReference type="InterPro" id="IPR038721">
    <property type="entry name" value="IS701-like_DDE_dom"/>
</dbReference>
<accession>A0A0F9GGG1</accession>
<name>A0A0F9GGG1_9ZZZZ</name>
<protein>
    <recommendedName>
        <fullName evidence="2">Transposase IS701-like DDE domain-containing protein</fullName>
    </recommendedName>
</protein>
<evidence type="ECO:0000256" key="1">
    <source>
        <dbReference type="SAM" id="MobiDB-lite"/>
    </source>
</evidence>
<dbReference type="PANTHER" id="PTHR33627">
    <property type="entry name" value="TRANSPOSASE"/>
    <property type="match status" value="1"/>
</dbReference>
<sequence>MDATEFGVRKEELLDECEVAPQVFDRVMPRLERFMKPFVDRLVRREQIEHANTFVQGLLSDLEHKNAESIAYRFGQERMPLQWFLGVSPWDDKLLRDELVRQVGRQLGEDNGVIVFDPSAFPKSGTESVGVARQWCGRLGKVDNCQVGIFMGYVSSREHALVDMRLFLPKEWTQDQKRRKKAGIPKDVRYRTRHYLCLDMLARHGELLPHTWICGDDEMGRPYWFRRRLDKLDERYLLAVPSNTLVRDLHIDPPEYSGRGRPPKRPWTRVDQWVAMLAEEDWTTIDVRDAAKGPLIVEIVTRRVVGRTDKRQEGHEEVLVVIRYKDRDDRRVVKTDYYLSNASFDTELIEFVRAAKAEHRIEECIQRSKSEAGLADYEVRTWRGWHHHQTLSLIATWFLVTEAQRGKKMDTGDYRSSDSRSHLPSPAKPLRMRYSLSPGRRVREAIKAKRACPPVPLETT</sequence>
<evidence type="ECO:0000313" key="3">
    <source>
        <dbReference type="EMBL" id="KKL97914.1"/>
    </source>
</evidence>
<proteinExistence type="predicted"/>
<dbReference type="Pfam" id="PF13546">
    <property type="entry name" value="DDE_5"/>
    <property type="match status" value="1"/>
</dbReference>